<sequence length="586" mass="63523">MKATLLLAAGASLASLATADWQFKSRTDLAPPRLNVTIPATKDVELGYLFVAPFAGFPDTPTEQHGPRQAGPYIFRNNGDLIWSGYGIYSIWSTNFQAARWKGKEVIFSFEGDHNPGYGHGHGHITIMDQHYETIRELRAGNHKLVDKHEFHVVNEETGLIQIYQPVPRDLTAWGASPKQRWIVNAIIQELDIATGKLLFEWSSLDHVSPDEAILPINPGQAGSGYNSSDAWDYFHINSVDKNAAGDYLISARDACAVHKINGSDGSIIWRLHGKKSDFSVPKNAEFCFQHHARWLPHDEGSDIEIISLYDNSAHGSEHGSGREVHTASSSSGKILRLNTTSWTAELVQGYYPPPGYDLLSKSQGSTQVLPGGNVLVNWGSEGAVTEYTSSGEPIFHAYMDSGALGNGVENYRTFRYNWTGLPNEEPAIVALASEDGSGTSVYVSWNGDTETKVWRFYEVTDGYGSRAFLGEVERVSFETELFVPSGSAAGDKLVAGAGRSGVKVAAEAIDARGRVLRVTGEVGIEPEVLPVRKKGGVGTAAAAAAASGGGGGQKVIRVGEQQSAGSTSRWDKHSILKVFRFGKDL</sequence>
<dbReference type="Pfam" id="PF14269">
    <property type="entry name" value="Arylsulfotran_2"/>
    <property type="match status" value="1"/>
</dbReference>
<evidence type="ECO:0000313" key="2">
    <source>
        <dbReference type="EMBL" id="KAK3370567.1"/>
    </source>
</evidence>
<feature type="signal peptide" evidence="1">
    <location>
        <begin position="1"/>
        <end position="19"/>
    </location>
</feature>
<proteinExistence type="predicted"/>
<gene>
    <name evidence="2" type="ORF">B0H63DRAFT_318356</name>
</gene>
<keyword evidence="1" id="KW-0732">Signal</keyword>
<feature type="chain" id="PRO_5042012622" evidence="1">
    <location>
        <begin position="20"/>
        <end position="586"/>
    </location>
</feature>
<dbReference type="PANTHER" id="PTHR35340">
    <property type="entry name" value="PQQ ENZYME REPEAT PROTEIN-RELATED"/>
    <property type="match status" value="1"/>
</dbReference>
<protein>
    <submittedName>
        <fullName evidence="2">ASST-domain-containing protein</fullName>
    </submittedName>
</protein>
<dbReference type="Proteomes" id="UP001285441">
    <property type="component" value="Unassembled WGS sequence"/>
</dbReference>
<dbReference type="AlphaFoldDB" id="A0AAE0K6L3"/>
<name>A0AAE0K6L3_9PEZI</name>
<keyword evidence="3" id="KW-1185">Reference proteome</keyword>
<evidence type="ECO:0000313" key="3">
    <source>
        <dbReference type="Proteomes" id="UP001285441"/>
    </source>
</evidence>
<comment type="caution">
    <text evidence="2">The sequence shown here is derived from an EMBL/GenBank/DDBJ whole genome shotgun (WGS) entry which is preliminary data.</text>
</comment>
<dbReference type="InterPro" id="IPR053143">
    <property type="entry name" value="Arylsulfate_ST"/>
</dbReference>
<accession>A0AAE0K6L3</accession>
<reference evidence="2" key="1">
    <citation type="journal article" date="2023" name="Mol. Phylogenet. Evol.">
        <title>Genome-scale phylogeny and comparative genomics of the fungal order Sordariales.</title>
        <authorList>
            <person name="Hensen N."/>
            <person name="Bonometti L."/>
            <person name="Westerberg I."/>
            <person name="Brannstrom I.O."/>
            <person name="Guillou S."/>
            <person name="Cros-Aarteil S."/>
            <person name="Calhoun S."/>
            <person name="Haridas S."/>
            <person name="Kuo A."/>
            <person name="Mondo S."/>
            <person name="Pangilinan J."/>
            <person name="Riley R."/>
            <person name="LaButti K."/>
            <person name="Andreopoulos B."/>
            <person name="Lipzen A."/>
            <person name="Chen C."/>
            <person name="Yan M."/>
            <person name="Daum C."/>
            <person name="Ng V."/>
            <person name="Clum A."/>
            <person name="Steindorff A."/>
            <person name="Ohm R.A."/>
            <person name="Martin F."/>
            <person name="Silar P."/>
            <person name="Natvig D.O."/>
            <person name="Lalanne C."/>
            <person name="Gautier V."/>
            <person name="Ament-Velasquez S.L."/>
            <person name="Kruys A."/>
            <person name="Hutchinson M.I."/>
            <person name="Powell A.J."/>
            <person name="Barry K."/>
            <person name="Miller A.N."/>
            <person name="Grigoriev I.V."/>
            <person name="Debuchy R."/>
            <person name="Gladieux P."/>
            <person name="Hiltunen Thoren M."/>
            <person name="Johannesson H."/>
        </authorList>
    </citation>
    <scope>NUCLEOTIDE SEQUENCE</scope>
    <source>
        <strain evidence="2">CBS 232.78</strain>
    </source>
</reference>
<evidence type="ECO:0000256" key="1">
    <source>
        <dbReference type="SAM" id="SignalP"/>
    </source>
</evidence>
<dbReference type="PANTHER" id="PTHR35340:SF9">
    <property type="entry name" value="ASST-DOMAIN-CONTAINING PROTEIN"/>
    <property type="match status" value="1"/>
</dbReference>
<dbReference type="InterPro" id="IPR039535">
    <property type="entry name" value="ASST-like"/>
</dbReference>
<organism evidence="2 3">
    <name type="scientific">Podospora didyma</name>
    <dbReference type="NCBI Taxonomy" id="330526"/>
    <lineage>
        <taxon>Eukaryota</taxon>
        <taxon>Fungi</taxon>
        <taxon>Dikarya</taxon>
        <taxon>Ascomycota</taxon>
        <taxon>Pezizomycotina</taxon>
        <taxon>Sordariomycetes</taxon>
        <taxon>Sordariomycetidae</taxon>
        <taxon>Sordariales</taxon>
        <taxon>Podosporaceae</taxon>
        <taxon>Podospora</taxon>
    </lineage>
</organism>
<reference evidence="2" key="2">
    <citation type="submission" date="2023-06" db="EMBL/GenBank/DDBJ databases">
        <authorList>
            <consortium name="Lawrence Berkeley National Laboratory"/>
            <person name="Haridas S."/>
            <person name="Hensen N."/>
            <person name="Bonometti L."/>
            <person name="Westerberg I."/>
            <person name="Brannstrom I.O."/>
            <person name="Guillou S."/>
            <person name="Cros-Aarteil S."/>
            <person name="Calhoun S."/>
            <person name="Kuo A."/>
            <person name="Mondo S."/>
            <person name="Pangilinan J."/>
            <person name="Riley R."/>
            <person name="LaButti K."/>
            <person name="Andreopoulos B."/>
            <person name="Lipzen A."/>
            <person name="Chen C."/>
            <person name="Yanf M."/>
            <person name="Daum C."/>
            <person name="Ng V."/>
            <person name="Clum A."/>
            <person name="Steindorff A."/>
            <person name="Ohm R."/>
            <person name="Martin F."/>
            <person name="Silar P."/>
            <person name="Natvig D."/>
            <person name="Lalanne C."/>
            <person name="Gautier V."/>
            <person name="Ament-velasquez S.L."/>
            <person name="Kruys A."/>
            <person name="Hutchinson M.I."/>
            <person name="Powell A.J."/>
            <person name="Barry K."/>
            <person name="Miller A.N."/>
            <person name="Grigoriev I.V."/>
            <person name="Debuchy R."/>
            <person name="Gladieux P."/>
            <person name="Thoren M.H."/>
            <person name="Johannesson H."/>
        </authorList>
    </citation>
    <scope>NUCLEOTIDE SEQUENCE</scope>
    <source>
        <strain evidence="2">CBS 232.78</strain>
    </source>
</reference>
<dbReference type="EMBL" id="JAULSW010000009">
    <property type="protein sequence ID" value="KAK3370567.1"/>
    <property type="molecule type" value="Genomic_DNA"/>
</dbReference>